<comment type="caution">
    <text evidence="3">The sequence shown here is derived from an EMBL/GenBank/DDBJ whole genome shotgun (WGS) entry which is preliminary data.</text>
</comment>
<keyword evidence="2" id="KW-1133">Transmembrane helix</keyword>
<keyword evidence="4" id="KW-1185">Reference proteome</keyword>
<dbReference type="Proteomes" id="UP000485058">
    <property type="component" value="Unassembled WGS sequence"/>
</dbReference>
<dbReference type="EMBL" id="BLLF01000770">
    <property type="protein sequence ID" value="GFH14823.1"/>
    <property type="molecule type" value="Genomic_DNA"/>
</dbReference>
<evidence type="ECO:0000256" key="2">
    <source>
        <dbReference type="SAM" id="Phobius"/>
    </source>
</evidence>
<keyword evidence="2" id="KW-0812">Transmembrane</keyword>
<feature type="region of interest" description="Disordered" evidence="1">
    <location>
        <begin position="275"/>
        <end position="318"/>
    </location>
</feature>
<accession>A0A699YX47</accession>
<protein>
    <submittedName>
        <fullName evidence="3">Uncharacterized protein</fullName>
    </submittedName>
</protein>
<evidence type="ECO:0000256" key="1">
    <source>
        <dbReference type="SAM" id="MobiDB-lite"/>
    </source>
</evidence>
<keyword evidence="2" id="KW-0472">Membrane</keyword>
<evidence type="ECO:0000313" key="3">
    <source>
        <dbReference type="EMBL" id="GFH14823.1"/>
    </source>
</evidence>
<evidence type="ECO:0000313" key="4">
    <source>
        <dbReference type="Proteomes" id="UP000485058"/>
    </source>
</evidence>
<feature type="transmembrane region" description="Helical" evidence="2">
    <location>
        <begin position="96"/>
        <end position="116"/>
    </location>
</feature>
<reference evidence="3 4" key="1">
    <citation type="submission" date="2020-02" db="EMBL/GenBank/DDBJ databases">
        <title>Draft genome sequence of Haematococcus lacustris strain NIES-144.</title>
        <authorList>
            <person name="Morimoto D."/>
            <person name="Nakagawa S."/>
            <person name="Yoshida T."/>
            <person name="Sawayama S."/>
        </authorList>
    </citation>
    <scope>NUCLEOTIDE SEQUENCE [LARGE SCALE GENOMIC DNA]</scope>
    <source>
        <strain evidence="3 4">NIES-144</strain>
    </source>
</reference>
<organism evidence="3 4">
    <name type="scientific">Haematococcus lacustris</name>
    <name type="common">Green alga</name>
    <name type="synonym">Haematococcus pluvialis</name>
    <dbReference type="NCBI Taxonomy" id="44745"/>
    <lineage>
        <taxon>Eukaryota</taxon>
        <taxon>Viridiplantae</taxon>
        <taxon>Chlorophyta</taxon>
        <taxon>core chlorophytes</taxon>
        <taxon>Chlorophyceae</taxon>
        <taxon>CS clade</taxon>
        <taxon>Chlamydomonadales</taxon>
        <taxon>Haematococcaceae</taxon>
        <taxon>Haematococcus</taxon>
    </lineage>
</organism>
<sequence length="318" mass="33968">MAIRKKRTGVGVPRVVPEDPDFDIVDRDEAAQPVLTEAQRRRKASGEARAARVRDNTFHARKAKLAHLIDHLPQELWDAFLKRAVRPRVKAISERGVIGSLLLGFLVCGFFTLHAADLLDAQGQPLTYTDIPVSAADIPDRSCRNLFRQLCRGLPGEGKRTRPSAAVAAVLAAHPDLRARLDAIPRHLSDANMVDHVGQQLQTAFGSILTLLFAGRLKKSVSLAGAKGAGWWAPASLVKAAVHLCAPHGVRAGGHLAGWALSRSALVYGEWKGGGEGGRQGGEAGWKGGAGGRRGVGEREQQRAGTGKAGQAKDEEGR</sequence>
<name>A0A699YX47_HAELA</name>
<dbReference type="AlphaFoldDB" id="A0A699YX47"/>
<proteinExistence type="predicted"/>
<feature type="compositionally biased region" description="Gly residues" evidence="1">
    <location>
        <begin position="275"/>
        <end position="294"/>
    </location>
</feature>
<gene>
    <name evidence="3" type="ORF">HaLaN_10944</name>
</gene>